<keyword evidence="1" id="KW-0472">Membrane</keyword>
<comment type="caution">
    <text evidence="2">The sequence shown here is derived from an EMBL/GenBank/DDBJ whole genome shotgun (WGS) entry which is preliminary data.</text>
</comment>
<evidence type="ECO:0000313" key="3">
    <source>
        <dbReference type="Proteomes" id="UP001597201"/>
    </source>
</evidence>
<gene>
    <name evidence="2" type="ORF">ACFQ39_04735</name>
</gene>
<sequence>MIKFFRHIRKQLFSEEKTGRFSKYLLYAFGEIFLVVIGILIAIQLNTLKSKADDEAKVLKYMDGLYHDLNQDLERMNELFTFYSDNTSSIQFLLKSADQKLTLSNDELGTLFNSALDYRKYTNKKSTYLSLINDGFINKINDEDLINAIIVYYETPYLAWSTEIYGNIAESIDFNTSDIYDSRDGLIGLNESNSIPNWQMTNNQYHTNYSELINSTWGINILTRFLKQSHFIFINLETYKLKNAHLRNEIENYKKVNS</sequence>
<dbReference type="EMBL" id="JBHTMY010000002">
    <property type="protein sequence ID" value="MFD1314911.1"/>
    <property type="molecule type" value="Genomic_DNA"/>
</dbReference>
<evidence type="ECO:0000313" key="2">
    <source>
        <dbReference type="EMBL" id="MFD1314911.1"/>
    </source>
</evidence>
<keyword evidence="1" id="KW-0812">Transmembrane</keyword>
<keyword evidence="1" id="KW-1133">Transmembrane helix</keyword>
<name>A0ABW3Y135_9FLAO</name>
<feature type="transmembrane region" description="Helical" evidence="1">
    <location>
        <begin position="21"/>
        <end position="43"/>
    </location>
</feature>
<keyword evidence="3" id="KW-1185">Reference proteome</keyword>
<organism evidence="2 3">
    <name type="scientific">Namhaeicola litoreus</name>
    <dbReference type="NCBI Taxonomy" id="1052145"/>
    <lineage>
        <taxon>Bacteria</taxon>
        <taxon>Pseudomonadati</taxon>
        <taxon>Bacteroidota</taxon>
        <taxon>Flavobacteriia</taxon>
        <taxon>Flavobacteriales</taxon>
        <taxon>Flavobacteriaceae</taxon>
        <taxon>Namhaeicola</taxon>
    </lineage>
</organism>
<dbReference type="Pfam" id="PF19578">
    <property type="entry name" value="DUF6090"/>
    <property type="match status" value="1"/>
</dbReference>
<dbReference type="RefSeq" id="WP_377176837.1">
    <property type="nucleotide sequence ID" value="NZ_JBHTMY010000002.1"/>
</dbReference>
<accession>A0ABW3Y135</accession>
<protein>
    <submittedName>
        <fullName evidence="2">DUF6090 family protein</fullName>
    </submittedName>
</protein>
<proteinExistence type="predicted"/>
<reference evidence="3" key="1">
    <citation type="journal article" date="2019" name="Int. J. Syst. Evol. Microbiol.">
        <title>The Global Catalogue of Microorganisms (GCM) 10K type strain sequencing project: providing services to taxonomists for standard genome sequencing and annotation.</title>
        <authorList>
            <consortium name="The Broad Institute Genomics Platform"/>
            <consortium name="The Broad Institute Genome Sequencing Center for Infectious Disease"/>
            <person name="Wu L."/>
            <person name="Ma J."/>
        </authorList>
    </citation>
    <scope>NUCLEOTIDE SEQUENCE [LARGE SCALE GENOMIC DNA]</scope>
    <source>
        <strain evidence="3">CCUG 61485</strain>
    </source>
</reference>
<dbReference type="Proteomes" id="UP001597201">
    <property type="component" value="Unassembled WGS sequence"/>
</dbReference>
<dbReference type="InterPro" id="IPR045749">
    <property type="entry name" value="DUF6090"/>
</dbReference>
<evidence type="ECO:0000256" key="1">
    <source>
        <dbReference type="SAM" id="Phobius"/>
    </source>
</evidence>